<gene>
    <name evidence="4" type="primary">bioF</name>
    <name evidence="5" type="synonym">bioF_1</name>
    <name evidence="5" type="ORF">R77564_04116</name>
    <name evidence="4" type="ORF">R77567_04250</name>
</gene>
<evidence type="ECO:0000256" key="2">
    <source>
        <dbReference type="ARBA" id="ARBA00022679"/>
    </source>
</evidence>
<sequence>MGLGDQLRQQLAAKALKRQLERVTKEMGTGAEHAVAAAHVGDAPTARSAQSTAVSDYAALCRFDTLPAYQQVSIIRKASEHMGIASPFFRVHEGVAGATTQIDGQSYINFANYNYLGLAGDPVVSASAKAAIDQYGTSASASRMVAGERPVQRQLERALARIYEVDDCVAFVSGHATNVTVIGCLFGPGDLIVHDSLAHNSIVQGAQLSGAKRLNFPHNDWAALDALLARVRREYRRVLIAVEGIYSMDGDFPELERFIDIKRRHSAFLMVDEAHSFGVLGATGKGIREHFGLAGRDVDIWMGTFSKTMAGCGGYIAGEQALIDILRHLAPGFLYSVGLSPVLAAASLTALQRMLEEPQRVTTLRERGRQFLDAAREAGLNTGLSAGYSVVPVIIGSSLKAAQWANALFEKGINTQPIFYPAVEEKAARLRFFICCTHTPEQIAYTVESVAQLARR</sequence>
<dbReference type="InterPro" id="IPR015422">
    <property type="entry name" value="PyrdxlP-dep_Trfase_small"/>
</dbReference>
<keyword evidence="4" id="KW-0012">Acyltransferase</keyword>
<dbReference type="EMBL" id="CAUDKO010000012">
    <property type="protein sequence ID" value="CAJ0891146.1"/>
    <property type="molecule type" value="Genomic_DNA"/>
</dbReference>
<dbReference type="InterPro" id="IPR015424">
    <property type="entry name" value="PyrdxlP-dep_Trfase"/>
</dbReference>
<dbReference type="GO" id="GO:0030170">
    <property type="term" value="F:pyridoxal phosphate binding"/>
    <property type="evidence" value="ECO:0007669"/>
    <property type="project" value="InterPro"/>
</dbReference>
<comment type="cofactor">
    <cofactor evidence="1">
        <name>pyridoxal 5'-phosphate</name>
        <dbReference type="ChEBI" id="CHEBI:597326"/>
    </cofactor>
</comment>
<evidence type="ECO:0000256" key="1">
    <source>
        <dbReference type="ARBA" id="ARBA00001933"/>
    </source>
</evidence>
<name>A0AAD2CAN8_9RALS</name>
<organism evidence="4 7">
    <name type="scientific">Ralstonia flatus</name>
    <dbReference type="NCBI Taxonomy" id="3058601"/>
    <lineage>
        <taxon>Bacteria</taxon>
        <taxon>Pseudomonadati</taxon>
        <taxon>Pseudomonadota</taxon>
        <taxon>Betaproteobacteria</taxon>
        <taxon>Burkholderiales</taxon>
        <taxon>Burkholderiaceae</taxon>
        <taxon>Ralstonia</taxon>
    </lineage>
</organism>
<dbReference type="EC" id="2.3.1.47" evidence="4"/>
<dbReference type="Gene3D" id="3.90.1150.10">
    <property type="entry name" value="Aspartate Aminotransferase, domain 1"/>
    <property type="match status" value="1"/>
</dbReference>
<dbReference type="EMBL" id="CAUDLI010000010">
    <property type="protein sequence ID" value="CAJ0897561.1"/>
    <property type="molecule type" value="Genomic_DNA"/>
</dbReference>
<dbReference type="RefSeq" id="WP_206273764.1">
    <property type="nucleotide sequence ID" value="NZ_CAUDKO010000012.1"/>
</dbReference>
<reference evidence="4 6" key="1">
    <citation type="submission" date="2023-07" db="EMBL/GenBank/DDBJ databases">
        <authorList>
            <person name="Peeters C."/>
        </authorList>
    </citation>
    <scope>NUCLEOTIDE SEQUENCE</scope>
    <source>
        <strain evidence="5 6">LMG 32965</strain>
        <strain evidence="4">R-77567</strain>
    </source>
</reference>
<evidence type="ECO:0000313" key="6">
    <source>
        <dbReference type="Proteomes" id="UP001189792"/>
    </source>
</evidence>
<dbReference type="GO" id="GO:0008710">
    <property type="term" value="F:8-amino-7-oxononanoate synthase activity"/>
    <property type="evidence" value="ECO:0007669"/>
    <property type="project" value="UniProtKB-EC"/>
</dbReference>
<comment type="caution">
    <text evidence="4">The sequence shown here is derived from an EMBL/GenBank/DDBJ whole genome shotgun (WGS) entry which is preliminary data.</text>
</comment>
<dbReference type="Pfam" id="PF00155">
    <property type="entry name" value="Aminotran_1_2"/>
    <property type="match status" value="1"/>
</dbReference>
<dbReference type="Proteomes" id="UP001189792">
    <property type="component" value="Unassembled WGS sequence"/>
</dbReference>
<dbReference type="PANTHER" id="PTHR13693">
    <property type="entry name" value="CLASS II AMINOTRANSFERASE/8-AMINO-7-OXONONANOATE SYNTHASE"/>
    <property type="match status" value="1"/>
</dbReference>
<evidence type="ECO:0000313" key="7">
    <source>
        <dbReference type="Proteomes" id="UP001190491"/>
    </source>
</evidence>
<dbReference type="Gene3D" id="3.40.640.10">
    <property type="entry name" value="Type I PLP-dependent aspartate aminotransferase-like (Major domain)"/>
    <property type="match status" value="1"/>
</dbReference>
<accession>A0AAD2CAN8</accession>
<feature type="domain" description="Aminotransferase class I/classII large" evidence="3">
    <location>
        <begin position="107"/>
        <end position="449"/>
    </location>
</feature>
<dbReference type="InterPro" id="IPR004839">
    <property type="entry name" value="Aminotransferase_I/II_large"/>
</dbReference>
<dbReference type="InterPro" id="IPR050087">
    <property type="entry name" value="AON_synthase_class-II"/>
</dbReference>
<dbReference type="PANTHER" id="PTHR13693:SF3">
    <property type="entry name" value="LD36009P"/>
    <property type="match status" value="1"/>
</dbReference>
<dbReference type="InterPro" id="IPR015421">
    <property type="entry name" value="PyrdxlP-dep_Trfase_major"/>
</dbReference>
<evidence type="ECO:0000259" key="3">
    <source>
        <dbReference type="Pfam" id="PF00155"/>
    </source>
</evidence>
<dbReference type="SUPFAM" id="SSF53383">
    <property type="entry name" value="PLP-dependent transferases"/>
    <property type="match status" value="1"/>
</dbReference>
<protein>
    <submittedName>
        <fullName evidence="4">8-amino-7-oxononanoate synthase</fullName>
        <ecNumber evidence="4">2.3.1.47</ecNumber>
    </submittedName>
</protein>
<dbReference type="Proteomes" id="UP001190491">
    <property type="component" value="Unassembled WGS sequence"/>
</dbReference>
<evidence type="ECO:0000313" key="4">
    <source>
        <dbReference type="EMBL" id="CAJ0891146.1"/>
    </source>
</evidence>
<proteinExistence type="predicted"/>
<dbReference type="AlphaFoldDB" id="A0AAD2CAN8"/>
<keyword evidence="2 4" id="KW-0808">Transferase</keyword>
<dbReference type="CDD" id="cd06454">
    <property type="entry name" value="KBL_like"/>
    <property type="match status" value="1"/>
</dbReference>
<keyword evidence="6" id="KW-1185">Reference proteome</keyword>
<evidence type="ECO:0000313" key="5">
    <source>
        <dbReference type="EMBL" id="CAJ0897561.1"/>
    </source>
</evidence>